<feature type="region of interest" description="Disordered" evidence="3">
    <location>
        <begin position="1"/>
        <end position="23"/>
    </location>
</feature>
<dbReference type="SMART" id="SM00563">
    <property type="entry name" value="PlsC"/>
    <property type="match status" value="1"/>
</dbReference>
<evidence type="ECO:0000259" key="4">
    <source>
        <dbReference type="SMART" id="SM00563"/>
    </source>
</evidence>
<comment type="caution">
    <text evidence="5">The sequence shown here is derived from an EMBL/GenBank/DDBJ whole genome shotgun (WGS) entry which is preliminary data.</text>
</comment>
<dbReference type="GO" id="GO:0006654">
    <property type="term" value="P:phosphatidic acid biosynthetic process"/>
    <property type="evidence" value="ECO:0007669"/>
    <property type="project" value="TreeGrafter"/>
</dbReference>
<name>A0A4Q2EN50_9ACTN</name>
<protein>
    <submittedName>
        <fullName evidence="5">1-acyl-sn-glycerol-3-phosphate acyltransferase</fullName>
    </submittedName>
</protein>
<dbReference type="CDD" id="cd07989">
    <property type="entry name" value="LPLAT_AGPAT-like"/>
    <property type="match status" value="1"/>
</dbReference>
<evidence type="ECO:0000256" key="1">
    <source>
        <dbReference type="ARBA" id="ARBA00022679"/>
    </source>
</evidence>
<evidence type="ECO:0000313" key="6">
    <source>
        <dbReference type="Proteomes" id="UP000290624"/>
    </source>
</evidence>
<dbReference type="GO" id="GO:0003841">
    <property type="term" value="F:1-acylglycerol-3-phosphate O-acyltransferase activity"/>
    <property type="evidence" value="ECO:0007669"/>
    <property type="project" value="TreeGrafter"/>
</dbReference>
<dbReference type="PANTHER" id="PTHR10434:SF11">
    <property type="entry name" value="1-ACYL-SN-GLYCEROL-3-PHOSPHATE ACYLTRANSFERASE"/>
    <property type="match status" value="1"/>
</dbReference>
<feature type="domain" description="Phospholipid/glycerol acyltransferase" evidence="4">
    <location>
        <begin position="57"/>
        <end position="175"/>
    </location>
</feature>
<dbReference type="InterPro" id="IPR002123">
    <property type="entry name" value="Plipid/glycerol_acylTrfase"/>
</dbReference>
<dbReference type="SUPFAM" id="SSF69593">
    <property type="entry name" value="Glycerol-3-phosphate (1)-acyltransferase"/>
    <property type="match status" value="1"/>
</dbReference>
<keyword evidence="6" id="KW-1185">Reference proteome</keyword>
<dbReference type="OrthoDB" id="9806008at2"/>
<organism evidence="5 6">
    <name type="scientific">Propioniciclava flava</name>
    <dbReference type="NCBI Taxonomy" id="2072026"/>
    <lineage>
        <taxon>Bacteria</taxon>
        <taxon>Bacillati</taxon>
        <taxon>Actinomycetota</taxon>
        <taxon>Actinomycetes</taxon>
        <taxon>Propionibacteriales</taxon>
        <taxon>Propionibacteriaceae</taxon>
        <taxon>Propioniciclava</taxon>
    </lineage>
</organism>
<accession>A0A4Q2EN50</accession>
<dbReference type="Proteomes" id="UP000290624">
    <property type="component" value="Unassembled WGS sequence"/>
</dbReference>
<evidence type="ECO:0000256" key="3">
    <source>
        <dbReference type="SAM" id="MobiDB-lite"/>
    </source>
</evidence>
<sequence>MSALTARGRSAEPLRTPPPPGEHPAYGRLARFAGALMRAISHEEWDDAASLPATGGALIVSNHVSYLDVPVVGRYLIWSGRWPRYMGKAELWRIPGLGRLARLCKQIPIERGTDRAKDALVPAMAALAAGEVVAIYPEGGRTHDPDLWPQRGRTGVARMALATRVPVIPVAHWGTHEIMPGRKLRFPRLRPKRTIAVLSGPPVDLSDLYDRSNDPEVLRVATDRIMAAVTALVEQLRGEAAPADVWDDKLHARVPRAV</sequence>
<evidence type="ECO:0000313" key="5">
    <source>
        <dbReference type="EMBL" id="RXW33505.1"/>
    </source>
</evidence>
<proteinExistence type="predicted"/>
<keyword evidence="2 5" id="KW-0012">Acyltransferase</keyword>
<dbReference type="Pfam" id="PF01553">
    <property type="entry name" value="Acyltransferase"/>
    <property type="match status" value="1"/>
</dbReference>
<reference evidence="5 6" key="1">
    <citation type="submission" date="2018-01" db="EMBL/GenBank/DDBJ databases">
        <title>Lactibacter flavus gen. nov., sp. nov., a novel bacterium of the family Propionibacteriaceae isolated from raw milk and dairy products.</title>
        <authorList>
            <person name="Wenning M."/>
            <person name="Breitenwieser F."/>
            <person name="Huptas C."/>
            <person name="von Neubeck M."/>
            <person name="Busse H.-J."/>
            <person name="Scherer S."/>
        </authorList>
    </citation>
    <scope>NUCLEOTIDE SEQUENCE [LARGE SCALE GENOMIC DNA]</scope>
    <source>
        <strain evidence="5 6">VG341</strain>
    </source>
</reference>
<keyword evidence="1 5" id="KW-0808">Transferase</keyword>
<dbReference type="AlphaFoldDB" id="A0A4Q2EN50"/>
<evidence type="ECO:0000256" key="2">
    <source>
        <dbReference type="ARBA" id="ARBA00023315"/>
    </source>
</evidence>
<dbReference type="EMBL" id="PPCV01000001">
    <property type="protein sequence ID" value="RXW33505.1"/>
    <property type="molecule type" value="Genomic_DNA"/>
</dbReference>
<gene>
    <name evidence="5" type="ORF">C1706_01755</name>
</gene>
<dbReference type="PANTHER" id="PTHR10434">
    <property type="entry name" value="1-ACYL-SN-GLYCEROL-3-PHOSPHATE ACYLTRANSFERASE"/>
    <property type="match status" value="1"/>
</dbReference>